<proteinExistence type="predicted"/>
<evidence type="ECO:0000256" key="1">
    <source>
        <dbReference type="SAM" id="SignalP"/>
    </source>
</evidence>
<evidence type="ECO:0000313" key="4">
    <source>
        <dbReference type="Proteomes" id="UP000664417"/>
    </source>
</evidence>
<dbReference type="AlphaFoldDB" id="A0A8J7U2V1"/>
<protein>
    <submittedName>
        <fullName evidence="3">Outer membrane lipoprotein-sorting protein</fullName>
    </submittedName>
</protein>
<feature type="domain" description="Uncharacterized protein TP-0789" evidence="2">
    <location>
        <begin position="77"/>
        <end position="256"/>
    </location>
</feature>
<dbReference type="Gene3D" id="2.50.20.10">
    <property type="entry name" value="Lipoprotein localisation LolA/LolB/LppX"/>
    <property type="match status" value="1"/>
</dbReference>
<dbReference type="Pfam" id="PF17131">
    <property type="entry name" value="LolA_like"/>
    <property type="match status" value="1"/>
</dbReference>
<keyword evidence="1" id="KW-0732">Signal</keyword>
<feature type="signal peptide" evidence="1">
    <location>
        <begin position="1"/>
        <end position="21"/>
    </location>
</feature>
<feature type="chain" id="PRO_5035148541" evidence="1">
    <location>
        <begin position="22"/>
        <end position="258"/>
    </location>
</feature>
<dbReference type="CDD" id="cd16329">
    <property type="entry name" value="LolA_like"/>
    <property type="match status" value="1"/>
</dbReference>
<dbReference type="EMBL" id="JAFREP010000013">
    <property type="protein sequence ID" value="MBO1319698.1"/>
    <property type="molecule type" value="Genomic_DNA"/>
</dbReference>
<name>A0A8J7U2V1_9BACT</name>
<sequence length="258" mass="30200">MKAAVLALSIALTLGALPLAAQSPEKKGLEIAKENEKMNDGFVGEYAEMTMVLINAHGDRIERKMTTQTRETKREGDQSVSLFLWPADVKGTKMLTWTYKKKDDDQWLYLPALKRVKRISSRNKSGAFMGSEFAYEDLGSQEVEKFKHKWLEDTRLDGREVWKLQRIPVSRKSGYSKQITWVDKEYHNPLKTEYYDRKGELMKTATFRDYRKLGEHWRVHEIEMNNHQTKKSSIITWSKREVGKDYDEYEFESDSLVN</sequence>
<evidence type="ECO:0000313" key="3">
    <source>
        <dbReference type="EMBL" id="MBO1319698.1"/>
    </source>
</evidence>
<dbReference type="Proteomes" id="UP000664417">
    <property type="component" value="Unassembled WGS sequence"/>
</dbReference>
<accession>A0A8J7U2V1</accession>
<evidence type="ECO:0000259" key="2">
    <source>
        <dbReference type="Pfam" id="PF17131"/>
    </source>
</evidence>
<organism evidence="3 4">
    <name type="scientific">Acanthopleuribacter pedis</name>
    <dbReference type="NCBI Taxonomy" id="442870"/>
    <lineage>
        <taxon>Bacteria</taxon>
        <taxon>Pseudomonadati</taxon>
        <taxon>Acidobacteriota</taxon>
        <taxon>Holophagae</taxon>
        <taxon>Acanthopleuribacterales</taxon>
        <taxon>Acanthopleuribacteraceae</taxon>
        <taxon>Acanthopleuribacter</taxon>
    </lineage>
</organism>
<gene>
    <name evidence="3" type="ORF">J3U88_14580</name>
</gene>
<dbReference type="InterPro" id="IPR033399">
    <property type="entry name" value="TP_0789-like"/>
</dbReference>
<comment type="caution">
    <text evidence="3">The sequence shown here is derived from an EMBL/GenBank/DDBJ whole genome shotgun (WGS) entry which is preliminary data.</text>
</comment>
<reference evidence="3" key="1">
    <citation type="submission" date="2021-03" db="EMBL/GenBank/DDBJ databases">
        <authorList>
            <person name="Wang G."/>
        </authorList>
    </citation>
    <scope>NUCLEOTIDE SEQUENCE</scope>
    <source>
        <strain evidence="3">KCTC 12899</strain>
    </source>
</reference>
<keyword evidence="4" id="KW-1185">Reference proteome</keyword>
<keyword evidence="3" id="KW-0449">Lipoprotein</keyword>
<dbReference type="RefSeq" id="WP_207859603.1">
    <property type="nucleotide sequence ID" value="NZ_JAFREP010000013.1"/>
</dbReference>